<dbReference type="Proteomes" id="UP000077266">
    <property type="component" value="Unassembled WGS sequence"/>
</dbReference>
<dbReference type="FunFam" id="3.90.79.10:FF:000019">
    <property type="entry name" value="Thiamin pyrophosphokinase, putative"/>
    <property type="match status" value="1"/>
</dbReference>
<organism evidence="2 3">
    <name type="scientific">Exidia glandulosa HHB12029</name>
    <dbReference type="NCBI Taxonomy" id="1314781"/>
    <lineage>
        <taxon>Eukaryota</taxon>
        <taxon>Fungi</taxon>
        <taxon>Dikarya</taxon>
        <taxon>Basidiomycota</taxon>
        <taxon>Agaricomycotina</taxon>
        <taxon>Agaricomycetes</taxon>
        <taxon>Auriculariales</taxon>
        <taxon>Exidiaceae</taxon>
        <taxon>Exidia</taxon>
    </lineage>
</organism>
<protein>
    <recommendedName>
        <fullName evidence="1">Nudix hydrolase domain-containing protein</fullName>
    </recommendedName>
</protein>
<dbReference type="PROSITE" id="PS51462">
    <property type="entry name" value="NUDIX"/>
    <property type="match status" value="1"/>
</dbReference>
<gene>
    <name evidence="2" type="ORF">EXIGLDRAFT_733019</name>
</gene>
<dbReference type="AlphaFoldDB" id="A0A165BE20"/>
<dbReference type="PANTHER" id="PTHR13622:SF8">
    <property type="entry name" value="THIAMIN PYROPHOSPHOKINASE 1"/>
    <property type="match status" value="1"/>
</dbReference>
<reference evidence="2 3" key="1">
    <citation type="journal article" date="2016" name="Mol. Biol. Evol.">
        <title>Comparative Genomics of Early-Diverging Mushroom-Forming Fungi Provides Insights into the Origins of Lignocellulose Decay Capabilities.</title>
        <authorList>
            <person name="Nagy L.G."/>
            <person name="Riley R."/>
            <person name="Tritt A."/>
            <person name="Adam C."/>
            <person name="Daum C."/>
            <person name="Floudas D."/>
            <person name="Sun H."/>
            <person name="Yadav J.S."/>
            <person name="Pangilinan J."/>
            <person name="Larsson K.H."/>
            <person name="Matsuura K."/>
            <person name="Barry K."/>
            <person name="Labutti K."/>
            <person name="Kuo R."/>
            <person name="Ohm R.A."/>
            <person name="Bhattacharya S.S."/>
            <person name="Shirouzu T."/>
            <person name="Yoshinaga Y."/>
            <person name="Martin F.M."/>
            <person name="Grigoriev I.V."/>
            <person name="Hibbett D.S."/>
        </authorList>
    </citation>
    <scope>NUCLEOTIDE SEQUENCE [LARGE SCALE GENOMIC DNA]</scope>
    <source>
        <strain evidence="2 3">HHB12029</strain>
    </source>
</reference>
<feature type="domain" description="Nudix hydrolase" evidence="1">
    <location>
        <begin position="136"/>
        <end position="289"/>
    </location>
</feature>
<accession>A0A165BE20</accession>
<dbReference type="PANTHER" id="PTHR13622">
    <property type="entry name" value="THIAMIN PYROPHOSPHOKINASE"/>
    <property type="match status" value="1"/>
</dbReference>
<dbReference type="Pfam" id="PF00293">
    <property type="entry name" value="NUDIX"/>
    <property type="match status" value="1"/>
</dbReference>
<dbReference type="CDD" id="cd03676">
    <property type="entry name" value="NUDIX_Tnr3_like"/>
    <property type="match status" value="1"/>
</dbReference>
<sequence>MTFLPIITECDNFRPLKDGSLALFYLSLSTPAEDRQLVGLLRPDIVELLVDYNARCSKPAFEIGRSTTNKKAVGFNASVDTPDKRSAVMRELGHRWRDDGLFADVIGGRLWRDELYAVRASPFLGWSPTAPPAFVMERVVCALFGIVTYGVHLTCYTPDYRFWVPRRSKTKQTWPGYLDNTVAGGMPAGLTPFDSILKEAMEEASLPEDFVRQHIKAVGSVTYFFQTPKSHLQPEVQYVYDLCIPDGADIVPKPHDDEVESFELCTVDEVKRGMLAGHFKPNCALVLVDFLIRHGFITAENEPNYLEIITRLHGRFDWDHMHL</sequence>
<evidence type="ECO:0000313" key="2">
    <source>
        <dbReference type="EMBL" id="KZV80430.1"/>
    </source>
</evidence>
<dbReference type="InterPro" id="IPR031804">
    <property type="entry name" value="DUF4743"/>
</dbReference>
<keyword evidence="3" id="KW-1185">Reference proteome</keyword>
<evidence type="ECO:0000259" key="1">
    <source>
        <dbReference type="PROSITE" id="PS51462"/>
    </source>
</evidence>
<dbReference type="Gene3D" id="3.90.79.10">
    <property type="entry name" value="Nucleoside Triphosphate Pyrophosphohydrolase"/>
    <property type="match status" value="1"/>
</dbReference>
<dbReference type="EMBL" id="KV426482">
    <property type="protein sequence ID" value="KZV80430.1"/>
    <property type="molecule type" value="Genomic_DNA"/>
</dbReference>
<dbReference type="GO" id="GO:0044715">
    <property type="term" value="F:8-oxo-dGDP phosphatase activity"/>
    <property type="evidence" value="ECO:0007669"/>
    <property type="project" value="TreeGrafter"/>
</dbReference>
<dbReference type="STRING" id="1314781.A0A165BE20"/>
<dbReference type="OrthoDB" id="10261522at2759"/>
<dbReference type="InParanoid" id="A0A165BE20"/>
<dbReference type="SUPFAM" id="SSF55811">
    <property type="entry name" value="Nudix"/>
    <property type="match status" value="1"/>
</dbReference>
<dbReference type="Pfam" id="PF15916">
    <property type="entry name" value="DUF4743"/>
    <property type="match status" value="1"/>
</dbReference>
<name>A0A165BE20_EXIGL</name>
<evidence type="ECO:0000313" key="3">
    <source>
        <dbReference type="Proteomes" id="UP000077266"/>
    </source>
</evidence>
<proteinExistence type="predicted"/>
<dbReference type="InterPro" id="IPR015797">
    <property type="entry name" value="NUDIX_hydrolase-like_dom_sf"/>
</dbReference>
<dbReference type="InterPro" id="IPR000086">
    <property type="entry name" value="NUDIX_hydrolase_dom"/>
</dbReference>